<feature type="binding site" evidence="8">
    <location>
        <begin position="152"/>
        <end position="155"/>
    </location>
    <ligand>
        <name>substrate</name>
    </ligand>
</feature>
<dbReference type="EMBL" id="NIBL01000001">
    <property type="protein sequence ID" value="OUZ19227.1"/>
    <property type="molecule type" value="Genomic_DNA"/>
</dbReference>
<evidence type="ECO:0000256" key="7">
    <source>
        <dbReference type="ARBA" id="ARBA00049258"/>
    </source>
</evidence>
<feature type="binding site" evidence="8">
    <location>
        <position position="105"/>
    </location>
    <ligand>
        <name>NAD(+)</name>
        <dbReference type="ChEBI" id="CHEBI:57540"/>
    </ligand>
</feature>
<dbReference type="InterPro" id="IPR001557">
    <property type="entry name" value="L-lactate/malate_DH"/>
</dbReference>
<feature type="binding site" evidence="8">
    <location>
        <position position="42"/>
    </location>
    <ligand>
        <name>NAD(+)</name>
        <dbReference type="ChEBI" id="CHEBI:57540"/>
    </ligand>
</feature>
<evidence type="ECO:0000259" key="11">
    <source>
        <dbReference type="Pfam" id="PF00056"/>
    </source>
</evidence>
<evidence type="ECO:0000313" key="18">
    <source>
        <dbReference type="Proteomes" id="UP000196074"/>
    </source>
</evidence>
<dbReference type="Proteomes" id="UP000196503">
    <property type="component" value="Unassembled WGS sequence"/>
</dbReference>
<keyword evidence="5 8" id="KW-0560">Oxidoreductase</keyword>
<dbReference type="Proteomes" id="UP000252800">
    <property type="component" value="Unassembled WGS sequence"/>
</dbReference>
<dbReference type="EMBL" id="NFLC01000021">
    <property type="protein sequence ID" value="OUQ09552.1"/>
    <property type="molecule type" value="Genomic_DNA"/>
</dbReference>
<keyword evidence="8" id="KW-0963">Cytoplasm</keyword>
<dbReference type="Pfam" id="PF02866">
    <property type="entry name" value="Ldh_1_C"/>
    <property type="match status" value="1"/>
</dbReference>
<feature type="binding site" evidence="8">
    <location>
        <begin position="124"/>
        <end position="127"/>
    </location>
    <ligand>
        <name>substrate</name>
    </ligand>
</feature>
<reference evidence="13" key="5">
    <citation type="submission" date="2023-03" db="EMBL/GenBank/DDBJ databases">
        <authorList>
            <person name="Shen W."/>
            <person name="Cai J."/>
        </authorList>
    </citation>
    <scope>NUCLEOTIDE SEQUENCE</scope>
    <source>
        <strain evidence="13">B245-2</strain>
    </source>
</reference>
<feature type="active site" description="Proton acceptor" evidence="8 9">
    <location>
        <position position="179"/>
    </location>
</feature>
<evidence type="ECO:0000256" key="5">
    <source>
        <dbReference type="ARBA" id="ARBA00023002"/>
    </source>
</evidence>
<dbReference type="EMBL" id="JAXOGL010000001">
    <property type="protein sequence ID" value="MDZ5596656.1"/>
    <property type="molecule type" value="Genomic_DNA"/>
</dbReference>
<evidence type="ECO:0000313" key="13">
    <source>
        <dbReference type="EMBL" id="MDT2796804.1"/>
    </source>
</evidence>
<dbReference type="InterPro" id="IPR001236">
    <property type="entry name" value="Lactate/malate_DH_N"/>
</dbReference>
<evidence type="ECO:0000313" key="20">
    <source>
        <dbReference type="Proteomes" id="UP000252800"/>
    </source>
</evidence>
<evidence type="ECO:0000256" key="9">
    <source>
        <dbReference type="PIRSR" id="PIRSR000102-1"/>
    </source>
</evidence>
<dbReference type="InterPro" id="IPR011304">
    <property type="entry name" value="L-lactate_DH"/>
</dbReference>
<comment type="caution">
    <text evidence="16">The sequence shown here is derived from an EMBL/GenBank/DDBJ whole genome shotgun (WGS) entry which is preliminary data.</text>
</comment>
<comment type="caution">
    <text evidence="8">Lacks conserved residue(s) required for the propagation of feature annotation.</text>
</comment>
<dbReference type="PROSITE" id="PS00064">
    <property type="entry name" value="L_LDH"/>
    <property type="match status" value="1"/>
</dbReference>
<evidence type="ECO:0000256" key="10">
    <source>
        <dbReference type="PIRSR" id="PIRSR000102-3"/>
    </source>
</evidence>
<feature type="binding site" evidence="8">
    <location>
        <position position="68"/>
    </location>
    <ligand>
        <name>NAD(+)</name>
        <dbReference type="ChEBI" id="CHEBI:57540"/>
    </ligand>
</feature>
<dbReference type="EMBL" id="JARQBI010000011">
    <property type="protein sequence ID" value="MDT2796804.1"/>
    <property type="molecule type" value="Genomic_DNA"/>
</dbReference>
<accession>A0A0H2Q862</accession>
<dbReference type="PANTHER" id="PTHR43128">
    <property type="entry name" value="L-2-HYDROXYCARBOXYLATE DEHYDROGENASE (NAD(P)(+))"/>
    <property type="match status" value="1"/>
</dbReference>
<reference evidence="15" key="4">
    <citation type="journal article" date="2018" name="BMC Genomics">
        <title>Whole genome sequencing and function prediction of 133 gut anaerobes isolated from chicken caecum in pure cultures.</title>
        <authorList>
            <person name="Medvecky M."/>
            <person name="Cejkova D."/>
            <person name="Polansky O."/>
            <person name="Karasova D."/>
            <person name="Kubasova T."/>
            <person name="Cizek A."/>
            <person name="Rychlik I."/>
        </authorList>
    </citation>
    <scope>NUCLEOTIDE SEQUENCE</scope>
    <source>
        <strain evidence="15">An144</strain>
    </source>
</reference>
<dbReference type="InterPro" id="IPR022383">
    <property type="entry name" value="Lactate/malate_DH_C"/>
</dbReference>
<feature type="binding site" evidence="8">
    <location>
        <position position="234"/>
    </location>
    <ligand>
        <name>substrate</name>
    </ligand>
</feature>
<dbReference type="SUPFAM" id="SSF56327">
    <property type="entry name" value="LDH C-terminal domain-like"/>
    <property type="match status" value="1"/>
</dbReference>
<dbReference type="HAMAP" id="MF_00488">
    <property type="entry name" value="Lactate_dehydrog"/>
    <property type="match status" value="1"/>
</dbReference>
<dbReference type="Proteomes" id="UP001290582">
    <property type="component" value="Unassembled WGS sequence"/>
</dbReference>
<evidence type="ECO:0000313" key="19">
    <source>
        <dbReference type="Proteomes" id="UP000196503"/>
    </source>
</evidence>
<dbReference type="UniPathway" id="UPA00554">
    <property type="reaction ID" value="UER00611"/>
</dbReference>
<dbReference type="RefSeq" id="WP_047242548.1">
    <property type="nucleotide sequence ID" value="NZ_CP010059.1"/>
</dbReference>
<reference evidence="14" key="6">
    <citation type="submission" date="2023-12" db="EMBL/GenBank/DDBJ databases">
        <title>Molecular genomic analyses of Enterococcus cecorum from sepsis oubreaks in broilers.</title>
        <authorList>
            <person name="Rhoads D."/>
            <person name="Alrubaye A."/>
        </authorList>
    </citation>
    <scope>NUCLEOTIDE SEQUENCE</scope>
    <source>
        <strain evidence="14">1755</strain>
    </source>
</reference>
<name>A0A0H2Q862_9ENTE</name>
<dbReference type="EMBL" id="LEOY01000003">
    <property type="protein sequence ID" value="RBR31140.1"/>
    <property type="molecule type" value="Genomic_DNA"/>
</dbReference>
<feature type="binding site" evidence="10">
    <location>
        <begin position="12"/>
        <end position="17"/>
    </location>
    <ligand>
        <name>NAD(+)</name>
        <dbReference type="ChEBI" id="CHEBI:57540"/>
    </ligand>
</feature>
<comment type="pathway">
    <text evidence="1 8">Fermentation; pyruvate fermentation to lactate; (S)-lactate from pyruvate: step 1/1.</text>
</comment>
<evidence type="ECO:0000259" key="12">
    <source>
        <dbReference type="Pfam" id="PF02866"/>
    </source>
</evidence>
<dbReference type="InterPro" id="IPR036291">
    <property type="entry name" value="NAD(P)-bd_dom_sf"/>
</dbReference>
<proteinExistence type="inferred from homology"/>
<evidence type="ECO:0000313" key="17">
    <source>
        <dbReference type="EMBL" id="RBR31140.1"/>
    </source>
</evidence>
<dbReference type="EC" id="1.1.1.27" evidence="3 8"/>
<dbReference type="InterPro" id="IPR018177">
    <property type="entry name" value="L-lactate_DH_AS"/>
</dbReference>
<comment type="function">
    <text evidence="8">Catalyzes the conversion of lactate to pyruvate.</text>
</comment>
<feature type="domain" description="Lactate/malate dehydrogenase N-terminal" evidence="11">
    <location>
        <begin position="7"/>
        <end position="146"/>
    </location>
</feature>
<feature type="binding site" evidence="8">
    <location>
        <position position="147"/>
    </location>
    <ligand>
        <name>NAD(+)</name>
        <dbReference type="ChEBI" id="CHEBI:57540"/>
    </ligand>
</feature>
<keyword evidence="6 8" id="KW-0520">NAD</keyword>
<dbReference type="Gene3D" id="3.40.50.720">
    <property type="entry name" value="NAD(P)-binding Rossmann-like Domain"/>
    <property type="match status" value="1"/>
</dbReference>
<dbReference type="GO" id="GO:0006089">
    <property type="term" value="P:lactate metabolic process"/>
    <property type="evidence" value="ECO:0007669"/>
    <property type="project" value="TreeGrafter"/>
</dbReference>
<dbReference type="InterPro" id="IPR015955">
    <property type="entry name" value="Lactate_DH/Glyco_Ohase_4_C"/>
</dbReference>
<evidence type="ECO:0000313" key="14">
    <source>
        <dbReference type="EMBL" id="MDZ5596656.1"/>
    </source>
</evidence>
<dbReference type="CDD" id="cd05291">
    <property type="entry name" value="HicDH_like"/>
    <property type="match status" value="1"/>
</dbReference>
<dbReference type="PIRSF" id="PIRSF000102">
    <property type="entry name" value="Lac_mal_DH"/>
    <property type="match status" value="1"/>
</dbReference>
<dbReference type="GO" id="GO:0006096">
    <property type="term" value="P:glycolytic process"/>
    <property type="evidence" value="ECO:0007669"/>
    <property type="project" value="UniProtKB-UniRule"/>
</dbReference>
<evidence type="ECO:0000256" key="3">
    <source>
        <dbReference type="ARBA" id="ARBA00012967"/>
    </source>
</evidence>
<comment type="similarity">
    <text evidence="2 8">Belongs to the LDH/MDH superfamily. LDH family.</text>
</comment>
<dbReference type="NCBIfam" id="TIGR01771">
    <property type="entry name" value="L-LDH-NAD"/>
    <property type="match status" value="1"/>
</dbReference>
<evidence type="ECO:0000256" key="2">
    <source>
        <dbReference type="ARBA" id="ARBA00006054"/>
    </source>
</evidence>
<comment type="catalytic activity">
    <reaction evidence="7 8">
        <text>(S)-lactate + NAD(+) = pyruvate + NADH + H(+)</text>
        <dbReference type="Rhea" id="RHEA:23444"/>
        <dbReference type="ChEBI" id="CHEBI:15361"/>
        <dbReference type="ChEBI" id="CHEBI:15378"/>
        <dbReference type="ChEBI" id="CHEBI:16651"/>
        <dbReference type="ChEBI" id="CHEBI:57540"/>
        <dbReference type="ChEBI" id="CHEBI:57945"/>
        <dbReference type="EC" id="1.1.1.27"/>
    </reaction>
</comment>
<reference evidence="16 19" key="3">
    <citation type="submission" date="2017-05" db="EMBL/GenBank/DDBJ databases">
        <title>The Genome Sequence of Enterococcus faecium 2D5_DIV0622.</title>
        <authorList>
            <consortium name="The Broad Institute Genomics Platform"/>
            <consortium name="The Broad Institute Genomic Center for Infectious Diseases"/>
            <person name="Earl A."/>
            <person name="Manson A."/>
            <person name="Schwartman J."/>
            <person name="Gilmore M."/>
            <person name="Abouelleil A."/>
            <person name="Cao P."/>
            <person name="Chapman S."/>
            <person name="Cusick C."/>
            <person name="Shea T."/>
            <person name="Young S."/>
            <person name="Neafsey D."/>
            <person name="Nusbaum C."/>
            <person name="Birren B."/>
        </authorList>
    </citation>
    <scope>NUCLEOTIDE SEQUENCE [LARGE SCALE GENOMIC DNA]</scope>
    <source>
        <strain evidence="16 19">2D5_DIV0622</strain>
    </source>
</reference>
<gene>
    <name evidence="8" type="primary">ldh</name>
    <name evidence="16" type="ORF">A5869_000876</name>
    <name evidence="15" type="ORF">B5E88_09770</name>
    <name evidence="17" type="ORF">EB18_00613</name>
    <name evidence="13" type="ORF">P7H47_06050</name>
    <name evidence="14" type="ORF">U1294_00165</name>
</gene>
<dbReference type="PANTHER" id="PTHR43128:SF16">
    <property type="entry name" value="L-LACTATE DEHYDROGENASE"/>
    <property type="match status" value="1"/>
</dbReference>
<reference evidence="18" key="2">
    <citation type="submission" date="2017-04" db="EMBL/GenBank/DDBJ databases">
        <title>Function of individual gut microbiota members based on whole genome sequencing of pure cultures obtained from chicken caecum.</title>
        <authorList>
            <person name="Medvecky M."/>
            <person name="Cejkova D."/>
            <person name="Polansky O."/>
            <person name="Karasova D."/>
            <person name="Kubasova T."/>
            <person name="Cizek A."/>
            <person name="Rychlik I."/>
        </authorList>
    </citation>
    <scope>NUCLEOTIDE SEQUENCE [LARGE SCALE GENOMIC DNA]</scope>
    <source>
        <strain evidence="18">An144</strain>
    </source>
</reference>
<protein>
    <recommendedName>
        <fullName evidence="4 8">L-lactate dehydrogenase</fullName>
        <shortName evidence="8">L-LDH</shortName>
        <ecNumber evidence="3 8">1.1.1.27</ecNumber>
    </recommendedName>
</protein>
<dbReference type="NCBIfam" id="NF000824">
    <property type="entry name" value="PRK00066.1"/>
    <property type="match status" value="1"/>
</dbReference>
<dbReference type="Pfam" id="PF00056">
    <property type="entry name" value="Ldh_1_N"/>
    <property type="match status" value="1"/>
</dbReference>
<dbReference type="FunFam" id="3.40.50.720:FF:000018">
    <property type="entry name" value="Malate dehydrogenase"/>
    <property type="match status" value="1"/>
</dbReference>
<dbReference type="PRINTS" id="PR00086">
    <property type="entry name" value="LLDHDRGNASE"/>
</dbReference>
<feature type="binding site" evidence="8 10">
    <location>
        <begin position="122"/>
        <end position="124"/>
    </location>
    <ligand>
        <name>NAD(+)</name>
        <dbReference type="ChEBI" id="CHEBI:57540"/>
    </ligand>
</feature>
<evidence type="ECO:0000256" key="4">
    <source>
        <dbReference type="ARBA" id="ARBA00016495"/>
    </source>
</evidence>
<dbReference type="GO" id="GO:0004459">
    <property type="term" value="F:L-lactate dehydrogenase (NAD+) activity"/>
    <property type="evidence" value="ECO:0007669"/>
    <property type="project" value="UniProtKB-UniRule"/>
</dbReference>
<feature type="binding site" evidence="8">
    <location>
        <position position="16"/>
    </location>
    <ligand>
        <name>NAD(+)</name>
        <dbReference type="ChEBI" id="CHEBI:57540"/>
    </ligand>
</feature>
<sequence>MDFKNSKVAIVGIGNVGATTAYSIISQGLCAEVVLIDVNKEKAYAEAMDLQQSIHFLNRNIKVTAGEYSDCKDADIVIITASAPMPKESNDRLKMLAPSINIMTSIVNSVMASGFDGIFLIVSNPVDIMTYYVRKLSGLPAHRVIGSGTTVDSARLSCELGAMYDLDSKSVQAFVIGEHGDSEMVAWSSATIGGKKVEDVLADNATRTKDVTKDILLQKTIKAGWEIFNRKGNTCYGIAAATTAIAKSILFNENRIYPVTVELNGEYGVEKAFLSVPTIIDSTGAKEIVEIKLTDEELAGLQKSAQLLQAFYPQLDSYEA</sequence>
<feature type="binding site" evidence="8 10">
    <location>
        <position position="37"/>
    </location>
    <ligand>
        <name>NAD(+)</name>
        <dbReference type="ChEBI" id="CHEBI:57540"/>
    </ligand>
</feature>
<dbReference type="Proteomes" id="UP000196074">
    <property type="component" value="Unassembled WGS sequence"/>
</dbReference>
<organism evidence="16 19">
    <name type="scientific">Enterococcus cecorum</name>
    <dbReference type="NCBI Taxonomy" id="44008"/>
    <lineage>
        <taxon>Bacteria</taxon>
        <taxon>Bacillati</taxon>
        <taxon>Bacillota</taxon>
        <taxon>Bacilli</taxon>
        <taxon>Lactobacillales</taxon>
        <taxon>Enterococcaceae</taxon>
        <taxon>Enterococcus</taxon>
    </lineage>
</organism>
<reference evidence="17 20" key="1">
    <citation type="submission" date="2015-06" db="EMBL/GenBank/DDBJ databases">
        <title>The Genome Sequence of Enterococcus cecorum 170AEA1.</title>
        <authorList>
            <consortium name="The Broad Institute Genomics Platform"/>
            <consortium name="The Broad Institute Genome Sequencing Center for Infectious Disease"/>
            <person name="Earl A.M."/>
            <person name="Van Tyne D."/>
            <person name="Lebreton F."/>
            <person name="Saavedra J.T."/>
            <person name="Gilmore M.S."/>
            <person name="Manson McGuire A."/>
            <person name="Clock S."/>
            <person name="Crupain M."/>
            <person name="Rangan U."/>
            <person name="Young S."/>
            <person name="Abouelleil A."/>
            <person name="Cao P."/>
            <person name="Chapman S.B."/>
            <person name="Griggs A."/>
            <person name="Priest M."/>
            <person name="Shea T."/>
            <person name="Wortman J."/>
            <person name="Nusbaum C."/>
            <person name="Birren B."/>
        </authorList>
    </citation>
    <scope>NUCLEOTIDE SEQUENCE [LARGE SCALE GENOMIC DNA]</scope>
    <source>
        <strain evidence="17 20">170AEA1</strain>
    </source>
</reference>
<evidence type="ECO:0000256" key="6">
    <source>
        <dbReference type="ARBA" id="ARBA00023027"/>
    </source>
</evidence>
<feature type="domain" description="Lactate/malate dehydrogenase C-terminal" evidence="12">
    <location>
        <begin position="149"/>
        <end position="310"/>
    </location>
</feature>
<evidence type="ECO:0000256" key="8">
    <source>
        <dbReference type="HAMAP-Rule" id="MF_00488"/>
    </source>
</evidence>
<dbReference type="AlphaFoldDB" id="A0A0H2Q862"/>
<evidence type="ECO:0000256" key="1">
    <source>
        <dbReference type="ARBA" id="ARBA00004843"/>
    </source>
</evidence>
<dbReference type="Proteomes" id="UP001255696">
    <property type="component" value="Unassembled WGS sequence"/>
</dbReference>
<comment type="subcellular location">
    <subcellularLocation>
        <location evidence="8">Cytoplasm</location>
    </subcellularLocation>
</comment>
<dbReference type="GO" id="GO:0005737">
    <property type="term" value="C:cytoplasm"/>
    <property type="evidence" value="ECO:0007669"/>
    <property type="project" value="UniProtKB-SubCell"/>
</dbReference>
<dbReference type="Gene3D" id="3.90.110.10">
    <property type="entry name" value="Lactate dehydrogenase/glycoside hydrolase, family 4, C-terminal"/>
    <property type="match status" value="1"/>
</dbReference>
<dbReference type="SUPFAM" id="SSF51735">
    <property type="entry name" value="NAD(P)-binding Rossmann-fold domains"/>
    <property type="match status" value="1"/>
</dbReference>
<evidence type="ECO:0000313" key="16">
    <source>
        <dbReference type="EMBL" id="OUZ19227.1"/>
    </source>
</evidence>
<evidence type="ECO:0000313" key="15">
    <source>
        <dbReference type="EMBL" id="OUQ09552.1"/>
    </source>
</evidence>
<comment type="subunit">
    <text evidence="8">Homotetramer.</text>
</comment>
<feature type="binding site" evidence="8">
    <location>
        <position position="92"/>
    </location>
    <ligand>
        <name>substrate</name>
    </ligand>
</feature>